<accession>A0A2W7NQL6</accession>
<keyword evidence="2" id="KW-1185">Reference proteome</keyword>
<protein>
    <submittedName>
        <fullName evidence="1">Uncharacterized protein</fullName>
    </submittedName>
</protein>
<evidence type="ECO:0000313" key="1">
    <source>
        <dbReference type="EMBL" id="PZX20367.1"/>
    </source>
</evidence>
<name>A0A2W7NQL6_9BACT</name>
<comment type="caution">
    <text evidence="1">The sequence shown here is derived from an EMBL/GenBank/DDBJ whole genome shotgun (WGS) entry which is preliminary data.</text>
</comment>
<organism evidence="1 2">
    <name type="scientific">Breznakibacter xylanolyticus</name>
    <dbReference type="NCBI Taxonomy" id="990"/>
    <lineage>
        <taxon>Bacteria</taxon>
        <taxon>Pseudomonadati</taxon>
        <taxon>Bacteroidota</taxon>
        <taxon>Bacteroidia</taxon>
        <taxon>Marinilabiliales</taxon>
        <taxon>Marinilabiliaceae</taxon>
        <taxon>Breznakibacter</taxon>
    </lineage>
</organism>
<dbReference type="EMBL" id="QKZK01000002">
    <property type="protein sequence ID" value="PZX20367.1"/>
    <property type="molecule type" value="Genomic_DNA"/>
</dbReference>
<dbReference type="AlphaFoldDB" id="A0A2W7NQL6"/>
<proteinExistence type="predicted"/>
<reference evidence="1 2" key="1">
    <citation type="submission" date="2018-06" db="EMBL/GenBank/DDBJ databases">
        <title>Genomic Encyclopedia of Archaeal and Bacterial Type Strains, Phase II (KMG-II): from individual species to whole genera.</title>
        <authorList>
            <person name="Goeker M."/>
        </authorList>
    </citation>
    <scope>NUCLEOTIDE SEQUENCE [LARGE SCALE GENOMIC DNA]</scope>
    <source>
        <strain evidence="1 2">DSM 6779</strain>
    </source>
</reference>
<gene>
    <name evidence="1" type="ORF">LX69_00364</name>
</gene>
<evidence type="ECO:0000313" key="2">
    <source>
        <dbReference type="Proteomes" id="UP000249239"/>
    </source>
</evidence>
<sequence length="57" mass="6793">MKSQFLRGKRRISTDNNYLAEILIKIQFFIEANTRLIEKNSQFRPISVVLNFIEANY</sequence>
<dbReference type="Proteomes" id="UP000249239">
    <property type="component" value="Unassembled WGS sequence"/>
</dbReference>